<dbReference type="InterPro" id="IPR011990">
    <property type="entry name" value="TPR-like_helical_dom_sf"/>
</dbReference>
<dbReference type="PANTHER" id="PTHR35807:SF1">
    <property type="entry name" value="TRANSCRIPTIONAL REGULATOR REDD"/>
    <property type="match status" value="1"/>
</dbReference>
<dbReference type="SUPFAM" id="SSF48452">
    <property type="entry name" value="TPR-like"/>
    <property type="match status" value="3"/>
</dbReference>
<feature type="compositionally biased region" description="Low complexity" evidence="6">
    <location>
        <begin position="282"/>
        <end position="299"/>
    </location>
</feature>
<dbReference type="InterPro" id="IPR016032">
    <property type="entry name" value="Sig_transdc_resp-reg_C-effctor"/>
</dbReference>
<dbReference type="Gene3D" id="1.25.40.10">
    <property type="entry name" value="Tetratricopeptide repeat domain"/>
    <property type="match status" value="3"/>
</dbReference>
<dbReference type="PANTHER" id="PTHR35807">
    <property type="entry name" value="TRANSCRIPTIONAL REGULATOR REDD-RELATED"/>
    <property type="match status" value="1"/>
</dbReference>
<dbReference type="EMBL" id="JADPUN010000201">
    <property type="protein sequence ID" value="MBF9131570.1"/>
    <property type="molecule type" value="Genomic_DNA"/>
</dbReference>
<evidence type="ECO:0000256" key="5">
    <source>
        <dbReference type="PROSITE-ProRule" id="PRU01091"/>
    </source>
</evidence>
<comment type="caution">
    <text evidence="8">The sequence shown here is derived from an EMBL/GenBank/DDBJ whole genome shotgun (WGS) entry which is preliminary data.</text>
</comment>
<protein>
    <submittedName>
        <fullName evidence="8">Tetratricopeptide repeat protein</fullName>
    </submittedName>
</protein>
<keyword evidence="4" id="KW-0804">Transcription</keyword>
<dbReference type="RefSeq" id="WP_196203109.1">
    <property type="nucleotide sequence ID" value="NZ_JADPUN010000201.1"/>
</dbReference>
<dbReference type="Pfam" id="PF00486">
    <property type="entry name" value="Trans_reg_C"/>
    <property type="match status" value="1"/>
</dbReference>
<evidence type="ECO:0000256" key="4">
    <source>
        <dbReference type="ARBA" id="ARBA00023163"/>
    </source>
</evidence>
<gene>
    <name evidence="8" type="ORF">I0C86_21765</name>
</gene>
<keyword evidence="2" id="KW-0805">Transcription regulation</keyword>
<evidence type="ECO:0000256" key="2">
    <source>
        <dbReference type="ARBA" id="ARBA00023015"/>
    </source>
</evidence>
<dbReference type="InterPro" id="IPR001867">
    <property type="entry name" value="OmpR/PhoB-type_DNA-bd"/>
</dbReference>
<dbReference type="CDD" id="cd15831">
    <property type="entry name" value="BTAD"/>
    <property type="match status" value="1"/>
</dbReference>
<evidence type="ECO:0000313" key="8">
    <source>
        <dbReference type="EMBL" id="MBF9131570.1"/>
    </source>
</evidence>
<dbReference type="InterPro" id="IPR005158">
    <property type="entry name" value="BTAD"/>
</dbReference>
<dbReference type="SUPFAM" id="SSF46894">
    <property type="entry name" value="C-terminal effector domain of the bipartite response regulators"/>
    <property type="match status" value="1"/>
</dbReference>
<feature type="domain" description="OmpR/PhoB-type" evidence="7">
    <location>
        <begin position="19"/>
        <end position="125"/>
    </location>
</feature>
<name>A0ABS0GZC1_9ACTN</name>
<evidence type="ECO:0000313" key="9">
    <source>
        <dbReference type="Proteomes" id="UP000638560"/>
    </source>
</evidence>
<keyword evidence="9" id="KW-1185">Reference proteome</keyword>
<evidence type="ECO:0000256" key="6">
    <source>
        <dbReference type="SAM" id="MobiDB-lite"/>
    </source>
</evidence>
<dbReference type="Proteomes" id="UP000638560">
    <property type="component" value="Unassembled WGS sequence"/>
</dbReference>
<dbReference type="SUPFAM" id="SSF52540">
    <property type="entry name" value="P-loop containing nucleoside triphosphate hydrolases"/>
    <property type="match status" value="1"/>
</dbReference>
<dbReference type="InterPro" id="IPR019734">
    <property type="entry name" value="TPR_rpt"/>
</dbReference>
<dbReference type="SMART" id="SM00862">
    <property type="entry name" value="Trans_reg_C"/>
    <property type="match status" value="1"/>
</dbReference>
<evidence type="ECO:0000256" key="1">
    <source>
        <dbReference type="ARBA" id="ARBA00005820"/>
    </source>
</evidence>
<keyword evidence="3 5" id="KW-0238">DNA-binding</keyword>
<evidence type="ECO:0000259" key="7">
    <source>
        <dbReference type="PROSITE" id="PS51755"/>
    </source>
</evidence>
<dbReference type="SMART" id="SM00028">
    <property type="entry name" value="TPR"/>
    <property type="match status" value="8"/>
</dbReference>
<dbReference type="InterPro" id="IPR036388">
    <property type="entry name" value="WH-like_DNA-bd_sf"/>
</dbReference>
<dbReference type="Gene3D" id="1.10.10.10">
    <property type="entry name" value="Winged helix-like DNA-binding domain superfamily/Winged helix DNA-binding domain"/>
    <property type="match status" value="2"/>
</dbReference>
<evidence type="ECO:0000256" key="3">
    <source>
        <dbReference type="ARBA" id="ARBA00023125"/>
    </source>
</evidence>
<dbReference type="InterPro" id="IPR051677">
    <property type="entry name" value="AfsR-DnrI-RedD_regulator"/>
</dbReference>
<proteinExistence type="inferred from homology"/>
<dbReference type="Pfam" id="PF03704">
    <property type="entry name" value="BTAD"/>
    <property type="match status" value="1"/>
</dbReference>
<comment type="similarity">
    <text evidence="1">Belongs to the AfsR/DnrI/RedD regulatory family.</text>
</comment>
<dbReference type="Gene3D" id="3.40.50.300">
    <property type="entry name" value="P-loop containing nucleotide triphosphate hydrolases"/>
    <property type="match status" value="1"/>
</dbReference>
<feature type="region of interest" description="Disordered" evidence="6">
    <location>
        <begin position="275"/>
        <end position="315"/>
    </location>
</feature>
<feature type="DNA-binding region" description="OmpR/PhoB-type" evidence="5">
    <location>
        <begin position="19"/>
        <end position="125"/>
    </location>
</feature>
<dbReference type="Pfam" id="PF13424">
    <property type="entry name" value="TPR_12"/>
    <property type="match status" value="2"/>
</dbReference>
<sequence>MGDGRTVAREDISGTLSDAVGGEGGDAVRVEILGSVRAWRGRHHITFSSPGQRTVIGLLALAAGRPMTRAEIIDTLWDDGQSPATATNIVQTHVKNLRRLLEPDRQTHTRSVVLPRVGDGYAMAVPAQNLDLLRFREIAAEAAEAQRRGDPAGAVRLWQRALGLWRAAPLVDVPLLARHPKVVALLEERRAAVGRYGEVMVANGRAADVLPTLEEAAAHSPLDETAQGLLIRAYHAMGRRDRAVSAFREIRRRLIEELGVEPGPELTSAYRAALRTPDRRMPASAPTSASAPTRSAGRPQVEPARPAGPAQLPADVSGFIGRSAETSMLDRLLLRPPEEGRAEPSAVPTVVLSGTAGVGKTALALRWGHRTRHRFPDGQLYVNLRGYDIDQPMLPREALAGFVRALGVPGTEVPFDLDECAARYRSQLDGRRMLIVLDNAASVAQVRPLLPGSASCAVVVTSRDTLAGLVARDGADRIGLGLLSTADSVELLWRTLGERVARESEAAAALADRCARLPLALRVAAELILTRPTAPLAVLVRELADEQGRLHLLDAGGDPRTGVRAVLSWSYRQLAPAAARAFRMLGLHPGPDIDRYAAAAFFGTETEQARQLLDTLARAHLVQPDPDQRYTFHDLLRAYAAERCAADESVTEADAALDRLFDYELFAAAAAIDMLYPAERHRRPQVGTPSVAPAPIADPQAAREWLDAERATLVATVVRAAERGRSSHAIRMTLTTLRYLESGGYFAEAERMHEHALGAARDTGDRINEAHLLTGLAVMCAQQGRYAPAIERLGRAVLLCREHGDSAGEARALGNLGHVQQRQGRYAEAAVALRDALLLCRRVGDRAGEARAAGNLGHVLLRQGGYREAAVRLRSAAILCQRIGDATGEAYALASLGDLHMRVGRLPRAASRYQRALALFAAVGDRAGEAHALDGLGRVRLRQGDHASALTAIEQALTLLRLVGERAGEASSTNSLGESLYRLGEPVRARLEHSAALTLATEIGDPYEQARAHAGLARAYRRTGDRDGAATHWSSANALYVLLGVPEAAECQDGPATLDQQA</sequence>
<accession>A0ABS0GZC1</accession>
<reference evidence="8 9" key="1">
    <citation type="submission" date="2020-11" db="EMBL/GenBank/DDBJ databases">
        <title>A novel isolate from a Black sea contaminated sediment with potential to produce alkanes: Plantactinospora alkalitolerans sp. nov.</title>
        <authorList>
            <person name="Carro L."/>
            <person name="Veyisoglu A."/>
            <person name="Guven K."/>
            <person name="Schumann P."/>
            <person name="Klenk H.-P."/>
            <person name="Sahin N."/>
        </authorList>
    </citation>
    <scope>NUCLEOTIDE SEQUENCE [LARGE SCALE GENOMIC DNA]</scope>
    <source>
        <strain evidence="8 9">S1510</strain>
    </source>
</reference>
<organism evidence="8 9">
    <name type="scientific">Plantactinospora alkalitolerans</name>
    <dbReference type="NCBI Taxonomy" id="2789879"/>
    <lineage>
        <taxon>Bacteria</taxon>
        <taxon>Bacillati</taxon>
        <taxon>Actinomycetota</taxon>
        <taxon>Actinomycetes</taxon>
        <taxon>Micromonosporales</taxon>
        <taxon>Micromonosporaceae</taxon>
        <taxon>Plantactinospora</taxon>
    </lineage>
</organism>
<dbReference type="PRINTS" id="PR00364">
    <property type="entry name" value="DISEASERSIST"/>
</dbReference>
<dbReference type="InterPro" id="IPR027417">
    <property type="entry name" value="P-loop_NTPase"/>
</dbReference>
<dbReference type="PROSITE" id="PS51755">
    <property type="entry name" value="OMPR_PHOB"/>
    <property type="match status" value="1"/>
</dbReference>
<dbReference type="SMART" id="SM01043">
    <property type="entry name" value="BTAD"/>
    <property type="match status" value="1"/>
</dbReference>